<evidence type="ECO:0000313" key="2">
    <source>
        <dbReference type="EMBL" id="SLN41067.1"/>
    </source>
</evidence>
<feature type="transmembrane region" description="Helical" evidence="1">
    <location>
        <begin position="82"/>
        <end position="103"/>
    </location>
</feature>
<keyword evidence="3" id="KW-1185">Reference proteome</keyword>
<protein>
    <submittedName>
        <fullName evidence="2">Uncharacterized protein</fullName>
    </submittedName>
</protein>
<keyword evidence="1" id="KW-0812">Transmembrane</keyword>
<reference evidence="2 3" key="1">
    <citation type="submission" date="2017-03" db="EMBL/GenBank/DDBJ databases">
        <authorList>
            <person name="Afonso C.L."/>
            <person name="Miller P.J."/>
            <person name="Scott M.A."/>
            <person name="Spackman E."/>
            <person name="Goraichik I."/>
            <person name="Dimitrov K.M."/>
            <person name="Suarez D.L."/>
            <person name="Swayne D.E."/>
        </authorList>
    </citation>
    <scope>NUCLEOTIDE SEQUENCE [LARGE SCALE GENOMIC DNA]</scope>
    <source>
        <strain evidence="2 3">CECT 8397</strain>
    </source>
</reference>
<organism evidence="2 3">
    <name type="scientific">Pseudooctadecabacter jejudonensis</name>
    <dbReference type="NCBI Taxonomy" id="1391910"/>
    <lineage>
        <taxon>Bacteria</taxon>
        <taxon>Pseudomonadati</taxon>
        <taxon>Pseudomonadota</taxon>
        <taxon>Alphaproteobacteria</taxon>
        <taxon>Rhodobacterales</taxon>
        <taxon>Paracoccaceae</taxon>
        <taxon>Pseudooctadecabacter</taxon>
    </lineage>
</organism>
<sequence>MANANRAIHPKTANRGGITFSTAAIEVPEGTPGTPGTLSTKAQRQSYIDRVRNYIPVEVIAFFIFANSLVDRENLSSDDVKMTTAIVAVATVVIGLFATFVYVKMAADQAGNQAWKVHAAMAAVAYCIWVYALDAKVFALIGTNIQDTALSGLLLASFTLFSGLIVPTQKPKEAPAEG</sequence>
<dbReference type="AlphaFoldDB" id="A0A1Y5SMI1"/>
<name>A0A1Y5SMI1_9RHOB</name>
<feature type="transmembrane region" description="Helical" evidence="1">
    <location>
        <begin position="115"/>
        <end position="133"/>
    </location>
</feature>
<keyword evidence="1" id="KW-1133">Transmembrane helix</keyword>
<evidence type="ECO:0000256" key="1">
    <source>
        <dbReference type="SAM" id="Phobius"/>
    </source>
</evidence>
<dbReference type="RefSeq" id="WP_085864482.1">
    <property type="nucleotide sequence ID" value="NZ_FWFT01000003.1"/>
</dbReference>
<dbReference type="Proteomes" id="UP000193623">
    <property type="component" value="Unassembled WGS sequence"/>
</dbReference>
<dbReference type="OrthoDB" id="8453637at2"/>
<gene>
    <name evidence="2" type="ORF">PSJ8397_02052</name>
</gene>
<feature type="transmembrane region" description="Helical" evidence="1">
    <location>
        <begin position="51"/>
        <end position="70"/>
    </location>
</feature>
<keyword evidence="1" id="KW-0472">Membrane</keyword>
<feature type="transmembrane region" description="Helical" evidence="1">
    <location>
        <begin position="145"/>
        <end position="166"/>
    </location>
</feature>
<proteinExistence type="predicted"/>
<dbReference type="EMBL" id="FWFT01000003">
    <property type="protein sequence ID" value="SLN41067.1"/>
    <property type="molecule type" value="Genomic_DNA"/>
</dbReference>
<evidence type="ECO:0000313" key="3">
    <source>
        <dbReference type="Proteomes" id="UP000193623"/>
    </source>
</evidence>
<accession>A0A1Y5SMI1</accession>